<dbReference type="InterPro" id="IPR037198">
    <property type="entry name" value="MutL_C_sf"/>
</dbReference>
<dbReference type="InterPro" id="IPR042121">
    <property type="entry name" value="MutL_C_regsub"/>
</dbReference>
<dbReference type="InterPro" id="IPR042120">
    <property type="entry name" value="MutL_C_dimsub"/>
</dbReference>
<evidence type="ECO:0000256" key="4">
    <source>
        <dbReference type="ARBA" id="ARBA00023204"/>
    </source>
</evidence>
<keyword evidence="3 5" id="KW-0227">DNA damage</keyword>
<dbReference type="InterPro" id="IPR013507">
    <property type="entry name" value="DNA_mismatch_S5_2-like"/>
</dbReference>
<dbReference type="Gene3D" id="3.30.230.10">
    <property type="match status" value="1"/>
</dbReference>
<dbReference type="RefSeq" id="WP_045459395.1">
    <property type="nucleotide sequence ID" value="NZ_BBLT01000002.1"/>
</dbReference>
<dbReference type="GO" id="GO:0032300">
    <property type="term" value="C:mismatch repair complex"/>
    <property type="evidence" value="ECO:0007669"/>
    <property type="project" value="InterPro"/>
</dbReference>
<dbReference type="Proteomes" id="UP000030185">
    <property type="component" value="Unassembled WGS sequence"/>
</dbReference>
<dbReference type="InterPro" id="IPR014762">
    <property type="entry name" value="DNA_mismatch_repair_CS"/>
</dbReference>
<dbReference type="EMBL" id="BBLT01000002">
    <property type="protein sequence ID" value="GAL83756.1"/>
    <property type="molecule type" value="Genomic_DNA"/>
</dbReference>
<evidence type="ECO:0000256" key="2">
    <source>
        <dbReference type="ARBA" id="ARBA00021975"/>
    </source>
</evidence>
<dbReference type="InterPro" id="IPR036890">
    <property type="entry name" value="HATPase_C_sf"/>
</dbReference>
<dbReference type="GO" id="GO:0016887">
    <property type="term" value="F:ATP hydrolysis activity"/>
    <property type="evidence" value="ECO:0007669"/>
    <property type="project" value="InterPro"/>
</dbReference>
<feature type="domain" description="MutL C-terminal dimerisation" evidence="6">
    <location>
        <begin position="438"/>
        <end position="580"/>
    </location>
</feature>
<dbReference type="SMART" id="SM00853">
    <property type="entry name" value="MutL_C"/>
    <property type="match status" value="1"/>
</dbReference>
<dbReference type="AlphaFoldDB" id="A0A098LA25"/>
<dbReference type="GO" id="GO:0006298">
    <property type="term" value="P:mismatch repair"/>
    <property type="evidence" value="ECO:0007669"/>
    <property type="project" value="UniProtKB-UniRule"/>
</dbReference>
<evidence type="ECO:0000256" key="1">
    <source>
        <dbReference type="ARBA" id="ARBA00006082"/>
    </source>
</evidence>
<dbReference type="HAMAP" id="MF_00149">
    <property type="entry name" value="DNA_mis_repair"/>
    <property type="match status" value="1"/>
</dbReference>
<comment type="caution">
    <text evidence="8">The sequence shown here is derived from an EMBL/GenBank/DDBJ whole genome shotgun (WGS) entry which is preliminary data.</text>
</comment>
<evidence type="ECO:0000256" key="3">
    <source>
        <dbReference type="ARBA" id="ARBA00022763"/>
    </source>
</evidence>
<dbReference type="CDD" id="cd16926">
    <property type="entry name" value="HATPase_MutL-MLH-PMS-like"/>
    <property type="match status" value="1"/>
</dbReference>
<dbReference type="Gene3D" id="3.30.1370.100">
    <property type="entry name" value="MutL, C-terminal domain, regulatory subdomain"/>
    <property type="match status" value="1"/>
</dbReference>
<dbReference type="Gene3D" id="3.30.1540.20">
    <property type="entry name" value="MutL, C-terminal domain, dimerisation subdomain"/>
    <property type="match status" value="1"/>
</dbReference>
<name>A0A098LA25_9BACT</name>
<dbReference type="Pfam" id="PF08676">
    <property type="entry name" value="MutL_C"/>
    <property type="match status" value="1"/>
</dbReference>
<dbReference type="InterPro" id="IPR038973">
    <property type="entry name" value="MutL/Mlh/Pms-like"/>
</dbReference>
<gene>
    <name evidence="5" type="primary">mutL</name>
    <name evidence="8" type="ORF">MYP_983</name>
</gene>
<dbReference type="InterPro" id="IPR014721">
    <property type="entry name" value="Ribsml_uS5_D2-typ_fold_subgr"/>
</dbReference>
<evidence type="ECO:0000259" key="6">
    <source>
        <dbReference type="SMART" id="SM00853"/>
    </source>
</evidence>
<sequence>MPDIIRLLPDALANQIAAGEVVQRPASVVKELLENSIDAGSNKIQLIIKDAGKALIQVVDNGKGMSDTDARLSFERHATSKISSTEDLFAIRTFGFRGEALASIAAVAQVEMKTRRADDEVGTLIRIEGSEIKAQEPVNTPVGTSFSVKNLFFNVPARRNFLKSNPVEMRHILDEFHRAALAYPSIGFTLFQNDMEIFNMPSEKLSRRIISLFGQNYKEQLITCQEETDQLKIHGYIGKPENAKRTRGDQYFFVNNRFIKNNYLHHAVVHAFDNLLPDDSFPFYVLFIEIDPKHIDVNVHPTKTEIKFDDEKTIYAIIRAAVKKALATHNIAPSLDFEQDINFSLGQNPSSYQNFPPRREHEIERGNEAFKQGLRFPSSTNPLEEKNKDNWEQLYKSFENEEKPKTFETIRLGSAVNTKPEEKDVSLNKDLLYNENQSTFQLHQKYIVTQVKSGMLIVDQQAAHERILYEKYLNMLQNKFGASQQFLFPLKIELSHSDFALIMEMEEEIKSLGFVFNVFGNTTIVVNGIPADITGGNEKDLFEGLIEQFKNNRDELSIDRKENLARALAKRASLKPGTRLTLLEMNTLIDQLFACKSPNYAPNGNHTIVILDMNRIEKFFTKTQF</sequence>
<dbReference type="SUPFAM" id="SSF55874">
    <property type="entry name" value="ATPase domain of HSP90 chaperone/DNA topoisomerase II/histidine kinase"/>
    <property type="match status" value="1"/>
</dbReference>
<keyword evidence="9" id="KW-1185">Reference proteome</keyword>
<dbReference type="InterPro" id="IPR014790">
    <property type="entry name" value="MutL_C"/>
</dbReference>
<dbReference type="GO" id="GO:0030983">
    <property type="term" value="F:mismatched DNA binding"/>
    <property type="evidence" value="ECO:0007669"/>
    <property type="project" value="InterPro"/>
</dbReference>
<reference evidence="8 9" key="1">
    <citation type="submission" date="2014-09" db="EMBL/GenBank/DDBJ databases">
        <title>Sporocytophaga myxococcoides PG-01 genome sequencing.</title>
        <authorList>
            <person name="Liu L."/>
            <person name="Gao P.J."/>
            <person name="Chen G.J."/>
            <person name="Wang L.S."/>
        </authorList>
    </citation>
    <scope>NUCLEOTIDE SEQUENCE [LARGE SCALE GENOMIC DNA]</scope>
    <source>
        <strain evidence="8 9">PG-01</strain>
    </source>
</reference>
<dbReference type="SUPFAM" id="SSF118116">
    <property type="entry name" value="DNA mismatch repair protein MutL"/>
    <property type="match status" value="1"/>
</dbReference>
<dbReference type="NCBIfam" id="TIGR00585">
    <property type="entry name" value="mutl"/>
    <property type="match status" value="1"/>
</dbReference>
<dbReference type="GO" id="GO:0005524">
    <property type="term" value="F:ATP binding"/>
    <property type="evidence" value="ECO:0007669"/>
    <property type="project" value="InterPro"/>
</dbReference>
<dbReference type="SUPFAM" id="SSF54211">
    <property type="entry name" value="Ribosomal protein S5 domain 2-like"/>
    <property type="match status" value="1"/>
</dbReference>
<accession>A0A098LA25</accession>
<dbReference type="SMART" id="SM01340">
    <property type="entry name" value="DNA_mis_repair"/>
    <property type="match status" value="1"/>
</dbReference>
<dbReference type="eggNOG" id="COG0323">
    <property type="taxonomic scope" value="Bacteria"/>
</dbReference>
<dbReference type="GO" id="GO:0140664">
    <property type="term" value="F:ATP-dependent DNA damage sensor activity"/>
    <property type="evidence" value="ECO:0007669"/>
    <property type="project" value="InterPro"/>
</dbReference>
<comment type="similarity">
    <text evidence="1 5">Belongs to the DNA mismatch repair MutL/HexB family.</text>
</comment>
<dbReference type="InterPro" id="IPR020568">
    <property type="entry name" value="Ribosomal_Su5_D2-typ_SF"/>
</dbReference>
<dbReference type="PANTHER" id="PTHR10073:SF12">
    <property type="entry name" value="DNA MISMATCH REPAIR PROTEIN MLH1"/>
    <property type="match status" value="1"/>
</dbReference>
<evidence type="ECO:0000313" key="8">
    <source>
        <dbReference type="EMBL" id="GAL83756.1"/>
    </source>
</evidence>
<dbReference type="FunFam" id="3.30.565.10:FF:000003">
    <property type="entry name" value="DNA mismatch repair endonuclease MutL"/>
    <property type="match status" value="1"/>
</dbReference>
<comment type="function">
    <text evidence="5">This protein is involved in the repair of mismatches in DNA. It is required for dam-dependent methyl-directed DNA mismatch repair. May act as a 'molecular matchmaker', a protein that promotes the formation of a stable complex between two or more DNA-binding proteins in an ATP-dependent manner without itself being part of a final effector complex.</text>
</comment>
<evidence type="ECO:0000313" key="9">
    <source>
        <dbReference type="Proteomes" id="UP000030185"/>
    </source>
</evidence>
<dbReference type="PROSITE" id="PS00058">
    <property type="entry name" value="DNA_MISMATCH_REPAIR_1"/>
    <property type="match status" value="1"/>
</dbReference>
<organism evidence="8 9">
    <name type="scientific">Sporocytophaga myxococcoides</name>
    <dbReference type="NCBI Taxonomy" id="153721"/>
    <lineage>
        <taxon>Bacteria</taxon>
        <taxon>Pseudomonadati</taxon>
        <taxon>Bacteroidota</taxon>
        <taxon>Cytophagia</taxon>
        <taxon>Cytophagales</taxon>
        <taxon>Cytophagaceae</taxon>
        <taxon>Sporocytophaga</taxon>
    </lineage>
</organism>
<feature type="domain" description="DNA mismatch repair protein S5" evidence="7">
    <location>
        <begin position="209"/>
        <end position="327"/>
    </location>
</feature>
<dbReference type="InterPro" id="IPR020667">
    <property type="entry name" value="DNA_mismatch_repair_MutL"/>
</dbReference>
<dbReference type="PANTHER" id="PTHR10073">
    <property type="entry name" value="DNA MISMATCH REPAIR PROTEIN MLH, PMS, MUTL"/>
    <property type="match status" value="1"/>
</dbReference>
<dbReference type="OrthoDB" id="9763467at2"/>
<keyword evidence="4 5" id="KW-0234">DNA repair</keyword>
<dbReference type="Pfam" id="PF01119">
    <property type="entry name" value="DNA_mis_repair"/>
    <property type="match status" value="1"/>
</dbReference>
<dbReference type="STRING" id="153721.MYP_983"/>
<evidence type="ECO:0000259" key="7">
    <source>
        <dbReference type="SMART" id="SM01340"/>
    </source>
</evidence>
<proteinExistence type="inferred from homology"/>
<evidence type="ECO:0000256" key="5">
    <source>
        <dbReference type="HAMAP-Rule" id="MF_00149"/>
    </source>
</evidence>
<dbReference type="InterPro" id="IPR002099">
    <property type="entry name" value="MutL/Mlh/PMS"/>
</dbReference>
<protein>
    <recommendedName>
        <fullName evidence="2 5">DNA mismatch repair protein MutL</fullName>
    </recommendedName>
</protein>
<dbReference type="Pfam" id="PF13589">
    <property type="entry name" value="HATPase_c_3"/>
    <property type="match status" value="1"/>
</dbReference>
<dbReference type="CDD" id="cd00782">
    <property type="entry name" value="MutL_Trans"/>
    <property type="match status" value="1"/>
</dbReference>
<dbReference type="Gene3D" id="3.30.565.10">
    <property type="entry name" value="Histidine kinase-like ATPase, C-terminal domain"/>
    <property type="match status" value="1"/>
</dbReference>